<feature type="transmembrane region" description="Helical" evidence="7">
    <location>
        <begin position="139"/>
        <end position="156"/>
    </location>
</feature>
<evidence type="ECO:0000313" key="11">
    <source>
        <dbReference type="Proteomes" id="UP000288943"/>
    </source>
</evidence>
<dbReference type="KEGG" id="pchi:PC41400_00855"/>
<evidence type="ECO:0000256" key="1">
    <source>
        <dbReference type="ARBA" id="ARBA00004651"/>
    </source>
</evidence>
<dbReference type="Proteomes" id="UP001527202">
    <property type="component" value="Unassembled WGS sequence"/>
</dbReference>
<gene>
    <name evidence="9" type="ORF">M5X16_16265</name>
    <name evidence="10" type="ORF">PC41400_00855</name>
</gene>
<dbReference type="Proteomes" id="UP000288943">
    <property type="component" value="Chromosome"/>
</dbReference>
<dbReference type="EMBL" id="JAMDMJ010000018">
    <property type="protein sequence ID" value="MCY9597316.1"/>
    <property type="molecule type" value="Genomic_DNA"/>
</dbReference>
<organism evidence="10 11">
    <name type="scientific">Paenibacillus chitinolyticus</name>
    <dbReference type="NCBI Taxonomy" id="79263"/>
    <lineage>
        <taxon>Bacteria</taxon>
        <taxon>Bacillati</taxon>
        <taxon>Bacillota</taxon>
        <taxon>Bacilli</taxon>
        <taxon>Bacillales</taxon>
        <taxon>Paenibacillaceae</taxon>
        <taxon>Paenibacillus</taxon>
    </lineage>
</organism>
<dbReference type="GO" id="GO:0005886">
    <property type="term" value="C:plasma membrane"/>
    <property type="evidence" value="ECO:0007669"/>
    <property type="project" value="UniProtKB-SubCell"/>
</dbReference>
<reference evidence="9 12" key="2">
    <citation type="submission" date="2022-05" db="EMBL/GenBank/DDBJ databases">
        <title>Genome Sequencing of Bee-Associated Microbes.</title>
        <authorList>
            <person name="Dunlap C."/>
        </authorList>
    </citation>
    <scope>NUCLEOTIDE SEQUENCE [LARGE SCALE GENOMIC DNA]</scope>
    <source>
        <strain evidence="9 12">NRRL B-23120</strain>
    </source>
</reference>
<dbReference type="InterPro" id="IPR025966">
    <property type="entry name" value="OppC_N"/>
</dbReference>
<comment type="subcellular location">
    <subcellularLocation>
        <location evidence="1 7">Cell membrane</location>
        <topology evidence="1 7">Multi-pass membrane protein</topology>
    </subcellularLocation>
</comment>
<feature type="domain" description="ABC transmembrane type-1" evidence="8">
    <location>
        <begin position="78"/>
        <end position="267"/>
    </location>
</feature>
<evidence type="ECO:0000313" key="9">
    <source>
        <dbReference type="EMBL" id="MCY9597316.1"/>
    </source>
</evidence>
<evidence type="ECO:0000256" key="4">
    <source>
        <dbReference type="ARBA" id="ARBA00022692"/>
    </source>
</evidence>
<sequence>MNSMRWRLLKAQLLRQKSGLAALILLALYALAAIFAFAVPYDPNAIHLTERLQPPSAEHWFGTDDNGRDYFARALYGGRVSLSVGFLSMILSVVIGTAVGTVSGYFGGKTDSFIMRGVDILLSIPSFFLMLILNAYLKPSILTIILIIGLLSWMYISRIVRAETISVKEREYVLYARVSGQSTFRIIARHIIPSIVPTIIVAATISIAGTIMMESALSFLGLGVRPPYASWGSMLNNAKGYLGENFYLALFPGLFILTTVLSFNYLGDVFRSAFEPKVNRR</sequence>
<dbReference type="Pfam" id="PF00528">
    <property type="entry name" value="BPD_transp_1"/>
    <property type="match status" value="1"/>
</dbReference>
<keyword evidence="4 7" id="KW-0812">Transmembrane</keyword>
<dbReference type="PANTHER" id="PTHR43386">
    <property type="entry name" value="OLIGOPEPTIDE TRANSPORT SYSTEM PERMEASE PROTEIN APPC"/>
    <property type="match status" value="1"/>
</dbReference>
<dbReference type="GeneID" id="95373364"/>
<keyword evidence="3" id="KW-1003">Cell membrane</keyword>
<comment type="similarity">
    <text evidence="7">Belongs to the binding-protein-dependent transport system permease family.</text>
</comment>
<name>A0A410WPP6_9BACL</name>
<dbReference type="Gene3D" id="1.10.3720.10">
    <property type="entry name" value="MetI-like"/>
    <property type="match status" value="1"/>
</dbReference>
<dbReference type="AlphaFoldDB" id="A0A410WPP6"/>
<keyword evidence="2 7" id="KW-0813">Transport</keyword>
<evidence type="ECO:0000256" key="3">
    <source>
        <dbReference type="ARBA" id="ARBA00022475"/>
    </source>
</evidence>
<feature type="transmembrane region" description="Helical" evidence="7">
    <location>
        <begin position="113"/>
        <end position="133"/>
    </location>
</feature>
<keyword evidence="6 7" id="KW-0472">Membrane</keyword>
<dbReference type="Pfam" id="PF12911">
    <property type="entry name" value="OppC_N"/>
    <property type="match status" value="1"/>
</dbReference>
<dbReference type="EMBL" id="CP026520">
    <property type="protein sequence ID" value="QAV16323.1"/>
    <property type="molecule type" value="Genomic_DNA"/>
</dbReference>
<dbReference type="OrthoDB" id="9797472at2"/>
<accession>A0A410WPP6</accession>
<dbReference type="InterPro" id="IPR050366">
    <property type="entry name" value="BP-dependent_transpt_permease"/>
</dbReference>
<dbReference type="InterPro" id="IPR035906">
    <property type="entry name" value="MetI-like_sf"/>
</dbReference>
<feature type="transmembrane region" description="Helical" evidence="7">
    <location>
        <begin position="246"/>
        <end position="267"/>
    </location>
</feature>
<evidence type="ECO:0000313" key="12">
    <source>
        <dbReference type="Proteomes" id="UP001527202"/>
    </source>
</evidence>
<dbReference type="GO" id="GO:0055085">
    <property type="term" value="P:transmembrane transport"/>
    <property type="evidence" value="ECO:0007669"/>
    <property type="project" value="InterPro"/>
</dbReference>
<reference evidence="10 11" key="1">
    <citation type="submission" date="2018-01" db="EMBL/GenBank/DDBJ databases">
        <title>The whole genome sequencing and assembly of Paenibacillus chitinolyticus KCCM 41400 strain.</title>
        <authorList>
            <person name="Kim J.-Y."/>
            <person name="Park M.-K."/>
            <person name="Lee Y.-J."/>
            <person name="Yi H."/>
            <person name="Bahn Y.-S."/>
            <person name="Kim J.F."/>
            <person name="Lee D.-W."/>
        </authorList>
    </citation>
    <scope>NUCLEOTIDE SEQUENCE [LARGE SCALE GENOMIC DNA]</scope>
    <source>
        <strain evidence="10 11">KCCM 41400</strain>
    </source>
</reference>
<feature type="transmembrane region" description="Helical" evidence="7">
    <location>
        <begin position="84"/>
        <end position="106"/>
    </location>
</feature>
<evidence type="ECO:0000259" key="8">
    <source>
        <dbReference type="PROSITE" id="PS50928"/>
    </source>
</evidence>
<keyword evidence="12" id="KW-1185">Reference proteome</keyword>
<evidence type="ECO:0000256" key="6">
    <source>
        <dbReference type="ARBA" id="ARBA00023136"/>
    </source>
</evidence>
<evidence type="ECO:0000256" key="7">
    <source>
        <dbReference type="RuleBase" id="RU363032"/>
    </source>
</evidence>
<dbReference type="SUPFAM" id="SSF161098">
    <property type="entry name" value="MetI-like"/>
    <property type="match status" value="1"/>
</dbReference>
<protein>
    <submittedName>
        <fullName evidence="10">ABC transporter permease</fullName>
    </submittedName>
</protein>
<dbReference type="PROSITE" id="PS50928">
    <property type="entry name" value="ABC_TM1"/>
    <property type="match status" value="1"/>
</dbReference>
<proteinExistence type="inferred from homology"/>
<dbReference type="RefSeq" id="WP_042231425.1">
    <property type="nucleotide sequence ID" value="NZ_CP026520.1"/>
</dbReference>
<evidence type="ECO:0000256" key="5">
    <source>
        <dbReference type="ARBA" id="ARBA00022989"/>
    </source>
</evidence>
<keyword evidence="5 7" id="KW-1133">Transmembrane helix</keyword>
<dbReference type="InterPro" id="IPR000515">
    <property type="entry name" value="MetI-like"/>
</dbReference>
<evidence type="ECO:0000256" key="2">
    <source>
        <dbReference type="ARBA" id="ARBA00022448"/>
    </source>
</evidence>
<feature type="transmembrane region" description="Helical" evidence="7">
    <location>
        <begin position="191"/>
        <end position="213"/>
    </location>
</feature>
<dbReference type="PANTHER" id="PTHR43386:SF1">
    <property type="entry name" value="D,D-DIPEPTIDE TRANSPORT SYSTEM PERMEASE PROTEIN DDPC-RELATED"/>
    <property type="match status" value="1"/>
</dbReference>
<evidence type="ECO:0000313" key="10">
    <source>
        <dbReference type="EMBL" id="QAV16323.1"/>
    </source>
</evidence>
<dbReference type="CDD" id="cd06261">
    <property type="entry name" value="TM_PBP2"/>
    <property type="match status" value="1"/>
</dbReference>